<dbReference type="Gene3D" id="1.20.58.80">
    <property type="entry name" value="Phosphotransferase system, lactose/cellobiose-type IIA subunit"/>
    <property type="match status" value="1"/>
</dbReference>
<comment type="caution">
    <text evidence="3">The sequence shown here is derived from an EMBL/GenBank/DDBJ whole genome shotgun (WGS) entry which is preliminary data.</text>
</comment>
<protein>
    <submittedName>
        <fullName evidence="3">Uncharacterized protein</fullName>
    </submittedName>
</protein>
<feature type="region of interest" description="Disordered" evidence="1">
    <location>
        <begin position="1"/>
        <end position="30"/>
    </location>
</feature>
<sequence>MNSGDRARQKGPARAGGHTCGQVSEGTGRSPLDRLRSFIRTLCQLPVTLLQALLLLLLWLLRPLRRTMAARAKNRGSECSEETGELIRNYHKQAFEFISLALQIDEDDK</sequence>
<evidence type="ECO:0000256" key="1">
    <source>
        <dbReference type="SAM" id="MobiDB-lite"/>
    </source>
</evidence>
<evidence type="ECO:0000256" key="2">
    <source>
        <dbReference type="SAM" id="Phobius"/>
    </source>
</evidence>
<keyword evidence="4" id="KW-1185">Reference proteome</keyword>
<dbReference type="Proteomes" id="UP001529510">
    <property type="component" value="Unassembled WGS sequence"/>
</dbReference>
<feature type="non-terminal residue" evidence="3">
    <location>
        <position position="109"/>
    </location>
</feature>
<evidence type="ECO:0000313" key="3">
    <source>
        <dbReference type="EMBL" id="KAL0203061.1"/>
    </source>
</evidence>
<reference evidence="3 4" key="1">
    <citation type="submission" date="2024-05" db="EMBL/GenBank/DDBJ databases">
        <title>Genome sequencing and assembly of Indian major carp, Cirrhinus mrigala (Hamilton, 1822).</title>
        <authorList>
            <person name="Mohindra V."/>
            <person name="Chowdhury L.M."/>
            <person name="Lal K."/>
            <person name="Jena J.K."/>
        </authorList>
    </citation>
    <scope>NUCLEOTIDE SEQUENCE [LARGE SCALE GENOMIC DNA]</scope>
    <source>
        <strain evidence="3">CM1030</strain>
        <tissue evidence="3">Blood</tissue>
    </source>
</reference>
<feature type="transmembrane region" description="Helical" evidence="2">
    <location>
        <begin position="38"/>
        <end position="61"/>
    </location>
</feature>
<keyword evidence="2" id="KW-0812">Transmembrane</keyword>
<dbReference type="AlphaFoldDB" id="A0ABD0RXK2"/>
<accession>A0ABD0RXK2</accession>
<keyword evidence="2" id="KW-0472">Membrane</keyword>
<proteinExistence type="predicted"/>
<gene>
    <name evidence="3" type="ORF">M9458_001079</name>
</gene>
<evidence type="ECO:0000313" key="4">
    <source>
        <dbReference type="Proteomes" id="UP001529510"/>
    </source>
</evidence>
<name>A0ABD0RXK2_CIRMR</name>
<dbReference type="EMBL" id="JAMKFB020000001">
    <property type="protein sequence ID" value="KAL0203061.1"/>
    <property type="molecule type" value="Genomic_DNA"/>
</dbReference>
<organism evidence="3 4">
    <name type="scientific">Cirrhinus mrigala</name>
    <name type="common">Mrigala</name>
    <dbReference type="NCBI Taxonomy" id="683832"/>
    <lineage>
        <taxon>Eukaryota</taxon>
        <taxon>Metazoa</taxon>
        <taxon>Chordata</taxon>
        <taxon>Craniata</taxon>
        <taxon>Vertebrata</taxon>
        <taxon>Euteleostomi</taxon>
        <taxon>Actinopterygii</taxon>
        <taxon>Neopterygii</taxon>
        <taxon>Teleostei</taxon>
        <taxon>Ostariophysi</taxon>
        <taxon>Cypriniformes</taxon>
        <taxon>Cyprinidae</taxon>
        <taxon>Labeoninae</taxon>
        <taxon>Labeonini</taxon>
        <taxon>Cirrhinus</taxon>
    </lineage>
</organism>
<keyword evidence="2" id="KW-1133">Transmembrane helix</keyword>